<evidence type="ECO:0000313" key="2">
    <source>
        <dbReference type="Proteomes" id="UP001497516"/>
    </source>
</evidence>
<dbReference type="AlphaFoldDB" id="A0AAV2CQ42"/>
<name>A0AAV2CQ42_9ROSI</name>
<proteinExistence type="predicted"/>
<accession>A0AAV2CQ42</accession>
<keyword evidence="2" id="KW-1185">Reference proteome</keyword>
<dbReference type="SUPFAM" id="SSF52058">
    <property type="entry name" value="L domain-like"/>
    <property type="match status" value="1"/>
</dbReference>
<gene>
    <name evidence="1" type="ORF">LTRI10_LOCUS6186</name>
</gene>
<reference evidence="1 2" key="1">
    <citation type="submission" date="2024-04" db="EMBL/GenBank/DDBJ databases">
        <authorList>
            <person name="Fracassetti M."/>
        </authorList>
    </citation>
    <scope>NUCLEOTIDE SEQUENCE [LARGE SCALE GENOMIC DNA]</scope>
</reference>
<evidence type="ECO:0000313" key="1">
    <source>
        <dbReference type="EMBL" id="CAL1358648.1"/>
    </source>
</evidence>
<protein>
    <submittedName>
        <fullName evidence="1">Uncharacterized protein</fullName>
    </submittedName>
</protein>
<organism evidence="1 2">
    <name type="scientific">Linum trigynum</name>
    <dbReference type="NCBI Taxonomy" id="586398"/>
    <lineage>
        <taxon>Eukaryota</taxon>
        <taxon>Viridiplantae</taxon>
        <taxon>Streptophyta</taxon>
        <taxon>Embryophyta</taxon>
        <taxon>Tracheophyta</taxon>
        <taxon>Spermatophyta</taxon>
        <taxon>Magnoliopsida</taxon>
        <taxon>eudicotyledons</taxon>
        <taxon>Gunneridae</taxon>
        <taxon>Pentapetalae</taxon>
        <taxon>rosids</taxon>
        <taxon>fabids</taxon>
        <taxon>Malpighiales</taxon>
        <taxon>Linaceae</taxon>
        <taxon>Linum</taxon>
    </lineage>
</organism>
<dbReference type="EMBL" id="OZ034814">
    <property type="protein sequence ID" value="CAL1358648.1"/>
    <property type="molecule type" value="Genomic_DNA"/>
</dbReference>
<sequence length="70" mass="7658">MSGCTSMKELPSLHRNLSSLNVSGCKQLPELLGLEKLESLQLLNMSKCTSVCKLPDLSSFKDLIALHIRG</sequence>
<dbReference type="Proteomes" id="UP001497516">
    <property type="component" value="Chromosome 10"/>
</dbReference>
<dbReference type="Gene3D" id="3.40.1170.20">
    <property type="entry name" value="tRNA intron endonuclease, N-terminal domain"/>
    <property type="match status" value="1"/>
</dbReference>